<comment type="subcellular location">
    <subcellularLocation>
        <location evidence="6">Cell membrane</location>
        <topology evidence="6">Single-pass membrane protein</topology>
    </subcellularLocation>
</comment>
<comment type="similarity">
    <text evidence="6">Belongs to the RnfG family.</text>
</comment>
<keyword evidence="6" id="KW-1278">Translocase</keyword>
<protein>
    <recommendedName>
        <fullName evidence="6">Ion-translocating oxidoreductase complex subunit G</fullName>
        <ecNumber evidence="6">7.-.-.-</ecNumber>
    </recommendedName>
    <alternativeName>
        <fullName evidence="6">Rnf electron transport complex subunit G</fullName>
    </alternativeName>
</protein>
<dbReference type="Proteomes" id="UP000614200">
    <property type="component" value="Unassembled WGS sequence"/>
</dbReference>
<feature type="modified residue" description="FMN phosphoryl threonine" evidence="6">
    <location>
        <position position="169"/>
    </location>
</feature>
<dbReference type="SMART" id="SM00900">
    <property type="entry name" value="FMN_bind"/>
    <property type="match status" value="1"/>
</dbReference>
<reference evidence="8 9" key="1">
    <citation type="submission" date="2020-11" db="EMBL/GenBank/DDBJ databases">
        <title>Fusibacter basophilias sp. nov.</title>
        <authorList>
            <person name="Qiu D."/>
        </authorList>
    </citation>
    <scope>NUCLEOTIDE SEQUENCE [LARGE SCALE GENOMIC DNA]</scope>
    <source>
        <strain evidence="8 9">Q10-2</strain>
    </source>
</reference>
<dbReference type="PIRSF" id="PIRSF006091">
    <property type="entry name" value="E_trnsport_RnfG"/>
    <property type="match status" value="1"/>
</dbReference>
<keyword evidence="1 6" id="KW-0813">Transport</keyword>
<evidence type="ECO:0000259" key="7">
    <source>
        <dbReference type="SMART" id="SM00900"/>
    </source>
</evidence>
<gene>
    <name evidence="6" type="primary">rnfG</name>
    <name evidence="8" type="ORF">ISU02_17290</name>
</gene>
<evidence type="ECO:0000256" key="2">
    <source>
        <dbReference type="ARBA" id="ARBA00022553"/>
    </source>
</evidence>
<comment type="cofactor">
    <cofactor evidence="6">
        <name>FMN</name>
        <dbReference type="ChEBI" id="CHEBI:58210"/>
    </cofactor>
</comment>
<evidence type="ECO:0000256" key="1">
    <source>
        <dbReference type="ARBA" id="ARBA00022448"/>
    </source>
</evidence>
<keyword evidence="6" id="KW-0812">Transmembrane</keyword>
<comment type="subunit">
    <text evidence="6">The complex is composed of six subunits: RnfA, RnfB, RnfC, RnfD, RnfE and RnfG.</text>
</comment>
<evidence type="ECO:0000256" key="4">
    <source>
        <dbReference type="ARBA" id="ARBA00022643"/>
    </source>
</evidence>
<dbReference type="PANTHER" id="PTHR36118:SF1">
    <property type="entry name" value="ION-TRANSLOCATING OXIDOREDUCTASE COMPLEX SUBUNIT G"/>
    <property type="match status" value="1"/>
</dbReference>
<accession>A0ABR9ZWK9</accession>
<dbReference type="PANTHER" id="PTHR36118">
    <property type="entry name" value="ION-TRANSLOCATING OXIDOREDUCTASE COMPLEX SUBUNIT G"/>
    <property type="match status" value="1"/>
</dbReference>
<comment type="caution">
    <text evidence="8">The sequence shown here is derived from an EMBL/GenBank/DDBJ whole genome shotgun (WGS) entry which is preliminary data.</text>
</comment>
<dbReference type="InterPro" id="IPR007329">
    <property type="entry name" value="FMN-bd"/>
</dbReference>
<dbReference type="EMBL" id="JADKNH010000011">
    <property type="protein sequence ID" value="MBF4694857.1"/>
    <property type="molecule type" value="Genomic_DNA"/>
</dbReference>
<dbReference type="EC" id="7.-.-.-" evidence="6"/>
<keyword evidence="5 6" id="KW-0249">Electron transport</keyword>
<keyword evidence="2 6" id="KW-0597">Phosphoprotein</keyword>
<evidence type="ECO:0000256" key="3">
    <source>
        <dbReference type="ARBA" id="ARBA00022630"/>
    </source>
</evidence>
<keyword evidence="9" id="KW-1185">Reference proteome</keyword>
<keyword evidence="6" id="KW-1003">Cell membrane</keyword>
<sequence length="192" mass="20128">MKDIFKTGIILFIICAVAAFALAMTNEGTKDQIALQRQLANDAAKAAVLPSASSFEDLDEAQNAEVSEKFAPVAEGYIGYDADHNIVGYVFKSLPTGFGGAVEVVTGIDVEGTVTGMRMGNHQETPGLGARAKEPLFYEQYNGMSASDHIGVAKSNPTETDIQAITGATISSAAITSGVNASIDAYHFIMGN</sequence>
<dbReference type="NCBIfam" id="TIGR01947">
    <property type="entry name" value="rnfG"/>
    <property type="match status" value="1"/>
</dbReference>
<keyword evidence="4 6" id="KW-0288">FMN</keyword>
<organism evidence="8 9">
    <name type="scientific">Fusibacter ferrireducens</name>
    <dbReference type="NCBI Taxonomy" id="2785058"/>
    <lineage>
        <taxon>Bacteria</taxon>
        <taxon>Bacillati</taxon>
        <taxon>Bacillota</taxon>
        <taxon>Clostridia</taxon>
        <taxon>Eubacteriales</taxon>
        <taxon>Eubacteriales Family XII. Incertae Sedis</taxon>
        <taxon>Fusibacter</taxon>
    </lineage>
</organism>
<dbReference type="HAMAP" id="MF_00479">
    <property type="entry name" value="RsxG_RnfG"/>
    <property type="match status" value="1"/>
</dbReference>
<keyword evidence="6" id="KW-1133">Transmembrane helix</keyword>
<comment type="function">
    <text evidence="6">Part of a membrane-bound complex that couples electron transfer with translocation of ions across the membrane.</text>
</comment>
<name>A0ABR9ZWK9_9FIRM</name>
<proteinExistence type="inferred from homology"/>
<evidence type="ECO:0000313" key="8">
    <source>
        <dbReference type="EMBL" id="MBF4694857.1"/>
    </source>
</evidence>
<dbReference type="Pfam" id="PF04205">
    <property type="entry name" value="FMN_bind"/>
    <property type="match status" value="1"/>
</dbReference>
<dbReference type="InterPro" id="IPR010209">
    <property type="entry name" value="Ion_transpt_RnfG/RsxG"/>
</dbReference>
<dbReference type="RefSeq" id="WP_194703098.1">
    <property type="nucleotide sequence ID" value="NZ_JADKNH010000011.1"/>
</dbReference>
<keyword evidence="3 6" id="KW-0285">Flavoprotein</keyword>
<evidence type="ECO:0000256" key="5">
    <source>
        <dbReference type="ARBA" id="ARBA00022982"/>
    </source>
</evidence>
<evidence type="ECO:0000256" key="6">
    <source>
        <dbReference type="HAMAP-Rule" id="MF_00479"/>
    </source>
</evidence>
<keyword evidence="6" id="KW-0472">Membrane</keyword>
<feature type="domain" description="FMN-binding" evidence="7">
    <location>
        <begin position="97"/>
        <end position="186"/>
    </location>
</feature>
<evidence type="ECO:0000313" key="9">
    <source>
        <dbReference type="Proteomes" id="UP000614200"/>
    </source>
</evidence>